<keyword evidence="2" id="KW-1133">Transmembrane helix</keyword>
<gene>
    <name evidence="3" type="ORF">PGLA2088_LOCUS16546</name>
</gene>
<proteinExistence type="predicted"/>
<feature type="transmembrane region" description="Helical" evidence="2">
    <location>
        <begin position="39"/>
        <end position="56"/>
    </location>
</feature>
<evidence type="ECO:0000256" key="1">
    <source>
        <dbReference type="SAM" id="MobiDB-lite"/>
    </source>
</evidence>
<sequence>MVKGAFAPQAALRLLFYCLAATATLLFVVKTLLSYLDGPGALTSLVAGVCGLVWTAQRFHSDRAKTEHEALLLQHRVFAAEVERAWERSHIHEAERRKDQRPAVVSTQGLQRSQATVRAAVPAAASGLAEGATLASKKAKKKRRKEEAEEDIFFVEDDLEAEVVQDLEDFLEHTQLRLALKKTADGLRQSQQKQEDRKKLLEERQQQLLQKAADAKAEAKKPRPPSAKALEPPHAAPKEKALEKEKAEEAAELARGRGGRGRGRGSGNV</sequence>
<dbReference type="Proteomes" id="UP000626109">
    <property type="component" value="Unassembled WGS sequence"/>
</dbReference>
<evidence type="ECO:0000313" key="3">
    <source>
        <dbReference type="EMBL" id="CAE8667375.1"/>
    </source>
</evidence>
<evidence type="ECO:0000313" key="4">
    <source>
        <dbReference type="Proteomes" id="UP000626109"/>
    </source>
</evidence>
<keyword evidence="2" id="KW-0472">Membrane</keyword>
<dbReference type="EMBL" id="CAJNNW010021009">
    <property type="protein sequence ID" value="CAE8667375.1"/>
    <property type="molecule type" value="Genomic_DNA"/>
</dbReference>
<accession>A0A813J402</accession>
<feature type="compositionally biased region" description="Basic and acidic residues" evidence="1">
    <location>
        <begin position="236"/>
        <end position="255"/>
    </location>
</feature>
<protein>
    <submittedName>
        <fullName evidence="3">Uncharacterized protein</fullName>
    </submittedName>
</protein>
<organism evidence="3 4">
    <name type="scientific">Polarella glacialis</name>
    <name type="common">Dinoflagellate</name>
    <dbReference type="NCBI Taxonomy" id="89957"/>
    <lineage>
        <taxon>Eukaryota</taxon>
        <taxon>Sar</taxon>
        <taxon>Alveolata</taxon>
        <taxon>Dinophyceae</taxon>
        <taxon>Suessiales</taxon>
        <taxon>Suessiaceae</taxon>
        <taxon>Polarella</taxon>
    </lineage>
</organism>
<dbReference type="AlphaFoldDB" id="A0A813J402"/>
<reference evidence="3" key="1">
    <citation type="submission" date="2021-02" db="EMBL/GenBank/DDBJ databases">
        <authorList>
            <person name="Dougan E. K."/>
            <person name="Rhodes N."/>
            <person name="Thang M."/>
            <person name="Chan C."/>
        </authorList>
    </citation>
    <scope>NUCLEOTIDE SEQUENCE</scope>
</reference>
<evidence type="ECO:0000256" key="2">
    <source>
        <dbReference type="SAM" id="Phobius"/>
    </source>
</evidence>
<comment type="caution">
    <text evidence="3">The sequence shown here is derived from an EMBL/GenBank/DDBJ whole genome shotgun (WGS) entry which is preliminary data.</text>
</comment>
<feature type="transmembrane region" description="Helical" evidence="2">
    <location>
        <begin position="12"/>
        <end position="33"/>
    </location>
</feature>
<feature type="non-terminal residue" evidence="3">
    <location>
        <position position="269"/>
    </location>
</feature>
<feature type="region of interest" description="Disordered" evidence="1">
    <location>
        <begin position="207"/>
        <end position="269"/>
    </location>
</feature>
<name>A0A813J402_POLGL</name>
<keyword evidence="2" id="KW-0812">Transmembrane</keyword>